<evidence type="ECO:0000313" key="1">
    <source>
        <dbReference type="EMBL" id="UOE18826.1"/>
    </source>
</evidence>
<organism evidence="1 2">
    <name type="scientific">Thermobifida halotolerans</name>
    <dbReference type="NCBI Taxonomy" id="483545"/>
    <lineage>
        <taxon>Bacteria</taxon>
        <taxon>Bacillati</taxon>
        <taxon>Actinomycetota</taxon>
        <taxon>Actinomycetes</taxon>
        <taxon>Streptosporangiales</taxon>
        <taxon>Nocardiopsidaceae</taxon>
        <taxon>Thermobifida</taxon>
    </lineage>
</organism>
<dbReference type="PANTHER" id="PTHR38479">
    <property type="entry name" value="LMO0824 PROTEIN"/>
    <property type="match status" value="1"/>
</dbReference>
<dbReference type="RefSeq" id="WP_068691572.1">
    <property type="nucleotide sequence ID" value="NZ_CP063196.1"/>
</dbReference>
<dbReference type="InterPro" id="IPR009351">
    <property type="entry name" value="AlkZ-like"/>
</dbReference>
<reference evidence="1" key="1">
    <citation type="submission" date="2020-10" db="EMBL/GenBank/DDBJ databases">
        <title>De novo genome project of the cellulose decomposer Thermobifida halotolerans type strain.</title>
        <authorList>
            <person name="Nagy I."/>
            <person name="Horvath B."/>
            <person name="Kukolya J."/>
            <person name="Nagy I."/>
            <person name="Orsini M."/>
        </authorList>
    </citation>
    <scope>NUCLEOTIDE SEQUENCE</scope>
    <source>
        <strain evidence="1">DSM 44931</strain>
    </source>
</reference>
<dbReference type="OrthoDB" id="9148135at2"/>
<dbReference type="Pfam" id="PF06224">
    <property type="entry name" value="AlkZ-like"/>
    <property type="match status" value="1"/>
</dbReference>
<protein>
    <submittedName>
        <fullName evidence="1">AlkZ family DNA glycosylase</fullName>
    </submittedName>
</protein>
<dbReference type="EMBL" id="CP063196">
    <property type="protein sequence ID" value="UOE18826.1"/>
    <property type="molecule type" value="Genomic_DNA"/>
</dbReference>
<accession>A0A399FUF9</accession>
<dbReference type="Proteomes" id="UP000265719">
    <property type="component" value="Chromosome"/>
</dbReference>
<dbReference type="PANTHER" id="PTHR38479:SF2">
    <property type="entry name" value="WINGED HELIX DNA-BINDING DOMAIN-CONTAINING PROTEIN"/>
    <property type="match status" value="1"/>
</dbReference>
<sequence length="355" mass="37884">MPILTADAARRLRAAAQRLLGERDRDPLQALDRVFAVQAQDATAAALGLRVRTTGARLGDVVRAVGTDRTIVRGWFLRGTLHIVPAADVRWLLALLGPVFLAASRRRYAELGFDDALLARADALVLDAVSEGPLTRAELTERLAAIGVPATGQAAFHLIRRSALAGRICYGPSRGGEPAFVALDDWVPGTGPGWSREESAAHLARRYLAAHAPATAADFASWSGLPAPVARVAWQSLDTVEVTVDGQPYALPVERAAGTAAAEDDGPGDLRLLPAYDNYLVGYRDRALSVPPEHERAVWPGGGQIRPTVIVDGRAVATWRRTGETVEITPFDGPPEPLRKAAEAEAADVTRFLVG</sequence>
<gene>
    <name evidence="1" type="ORF">NI17_018910</name>
</gene>
<keyword evidence="2" id="KW-1185">Reference proteome</keyword>
<proteinExistence type="predicted"/>
<dbReference type="AlphaFoldDB" id="A0A399FUF9"/>
<name>A0A399FUF9_9ACTN</name>
<evidence type="ECO:0000313" key="2">
    <source>
        <dbReference type="Proteomes" id="UP000265719"/>
    </source>
</evidence>
<dbReference type="KEGG" id="thao:NI17_018910"/>